<dbReference type="Pfam" id="PF03466">
    <property type="entry name" value="LysR_substrate"/>
    <property type="match status" value="1"/>
</dbReference>
<proteinExistence type="inferred from homology"/>
<keyword evidence="4" id="KW-0804">Transcription</keyword>
<evidence type="ECO:0000313" key="7">
    <source>
        <dbReference type="EMBL" id="MCL3992488.1"/>
    </source>
</evidence>
<dbReference type="SUPFAM" id="SSF46785">
    <property type="entry name" value="Winged helix' DNA-binding domain"/>
    <property type="match status" value="1"/>
</dbReference>
<evidence type="ECO:0000259" key="6">
    <source>
        <dbReference type="PROSITE" id="PS50931"/>
    </source>
</evidence>
<dbReference type="PANTHER" id="PTHR30346">
    <property type="entry name" value="TRANSCRIPTIONAL DUAL REGULATOR HCAR-RELATED"/>
    <property type="match status" value="1"/>
</dbReference>
<dbReference type="InterPro" id="IPR005119">
    <property type="entry name" value="LysR_subst-bd"/>
</dbReference>
<dbReference type="InterPro" id="IPR036390">
    <property type="entry name" value="WH_DNA-bd_sf"/>
</dbReference>
<sequence>MDHTPVPLGWEAPAMLVTDDPAVHQLRSLLTLAEELHFGRAAARLYLTQPALSQQIRTLERRLGVQLFARTSRKVELTPLGQALLPLVRNVVGAADELRHAARHPADGKDGLTLRVGLTDCAATLASTRRVIATLTTLYPRLEIDFRVLDLVEQATALSVGKVDAAFAYLPVPDGLATEPLTTEPRVVCLSATDPLARRGTLRLADLAERPMVSLAQEVSPVERCFWAVDPRPDGTRVRYTDHHVSRVESLLSAVSFDGAIAFLPAVAAELFPRPDILYRTVADLEPCAFGVVWPERDGENCAGITALADVCRRLRDQGGLPSGTMRRPDEELPPAGRG</sequence>
<gene>
    <name evidence="7" type="ORF">M4438_02905</name>
</gene>
<protein>
    <submittedName>
        <fullName evidence="7">LysR family transcriptional regulator</fullName>
    </submittedName>
</protein>
<reference evidence="7 8" key="1">
    <citation type="submission" date="2022-05" db="EMBL/GenBank/DDBJ databases">
        <title>Genome Resource of Streptomyces lavenduligriseus GA1-1, a Strain with Broad-Spectrum Antifungal Activity against Phytopathogenic Fungi.</title>
        <authorList>
            <person name="Qi D."/>
        </authorList>
    </citation>
    <scope>NUCLEOTIDE SEQUENCE [LARGE SCALE GENOMIC DNA]</scope>
    <source>
        <strain evidence="7 8">GA1-1</strain>
    </source>
</reference>
<dbReference type="Pfam" id="PF00126">
    <property type="entry name" value="HTH_1"/>
    <property type="match status" value="1"/>
</dbReference>
<organism evidence="7 8">
    <name type="scientific">Streptomyces lavenduligriseus</name>
    <dbReference type="NCBI Taxonomy" id="67315"/>
    <lineage>
        <taxon>Bacteria</taxon>
        <taxon>Bacillati</taxon>
        <taxon>Actinomycetota</taxon>
        <taxon>Actinomycetes</taxon>
        <taxon>Kitasatosporales</taxon>
        <taxon>Streptomycetaceae</taxon>
        <taxon>Streptomyces</taxon>
    </lineage>
</organism>
<evidence type="ECO:0000256" key="5">
    <source>
        <dbReference type="SAM" id="MobiDB-lite"/>
    </source>
</evidence>
<dbReference type="CDD" id="cd08414">
    <property type="entry name" value="PBP2_LTTR_aromatics_like"/>
    <property type="match status" value="1"/>
</dbReference>
<accession>A0ABT0NNW5</accession>
<dbReference type="EMBL" id="JAMCCK010000005">
    <property type="protein sequence ID" value="MCL3992488.1"/>
    <property type="molecule type" value="Genomic_DNA"/>
</dbReference>
<evidence type="ECO:0000256" key="3">
    <source>
        <dbReference type="ARBA" id="ARBA00023125"/>
    </source>
</evidence>
<comment type="caution">
    <text evidence="7">The sequence shown here is derived from an EMBL/GenBank/DDBJ whole genome shotgun (WGS) entry which is preliminary data.</text>
</comment>
<dbReference type="SUPFAM" id="SSF53850">
    <property type="entry name" value="Periplasmic binding protein-like II"/>
    <property type="match status" value="1"/>
</dbReference>
<dbReference type="PANTHER" id="PTHR30346:SF0">
    <property type="entry name" value="HCA OPERON TRANSCRIPTIONAL ACTIVATOR HCAR"/>
    <property type="match status" value="1"/>
</dbReference>
<evidence type="ECO:0000256" key="4">
    <source>
        <dbReference type="ARBA" id="ARBA00023163"/>
    </source>
</evidence>
<keyword evidence="2" id="KW-0805">Transcription regulation</keyword>
<dbReference type="InterPro" id="IPR000847">
    <property type="entry name" value="LysR_HTH_N"/>
</dbReference>
<evidence type="ECO:0000313" key="8">
    <source>
        <dbReference type="Proteomes" id="UP001202052"/>
    </source>
</evidence>
<keyword evidence="3" id="KW-0238">DNA-binding</keyword>
<dbReference type="RefSeq" id="WP_249457032.1">
    <property type="nucleotide sequence ID" value="NZ_JAMCCK010000005.1"/>
</dbReference>
<keyword evidence="8" id="KW-1185">Reference proteome</keyword>
<name>A0ABT0NNW5_9ACTN</name>
<comment type="similarity">
    <text evidence="1">Belongs to the LysR transcriptional regulatory family.</text>
</comment>
<feature type="domain" description="HTH lysR-type" evidence="6">
    <location>
        <begin position="21"/>
        <end position="78"/>
    </location>
</feature>
<dbReference type="Proteomes" id="UP001202052">
    <property type="component" value="Unassembled WGS sequence"/>
</dbReference>
<evidence type="ECO:0000256" key="1">
    <source>
        <dbReference type="ARBA" id="ARBA00009437"/>
    </source>
</evidence>
<feature type="region of interest" description="Disordered" evidence="5">
    <location>
        <begin position="319"/>
        <end position="339"/>
    </location>
</feature>
<evidence type="ECO:0000256" key="2">
    <source>
        <dbReference type="ARBA" id="ARBA00023015"/>
    </source>
</evidence>
<dbReference type="InterPro" id="IPR036388">
    <property type="entry name" value="WH-like_DNA-bd_sf"/>
</dbReference>
<dbReference type="Gene3D" id="1.10.10.10">
    <property type="entry name" value="Winged helix-like DNA-binding domain superfamily/Winged helix DNA-binding domain"/>
    <property type="match status" value="1"/>
</dbReference>
<dbReference type="Gene3D" id="3.40.190.10">
    <property type="entry name" value="Periplasmic binding protein-like II"/>
    <property type="match status" value="2"/>
</dbReference>
<dbReference type="PROSITE" id="PS50931">
    <property type="entry name" value="HTH_LYSR"/>
    <property type="match status" value="1"/>
</dbReference>
<dbReference type="PRINTS" id="PR00039">
    <property type="entry name" value="HTHLYSR"/>
</dbReference>